<dbReference type="eggNOG" id="ENOG502ZVY6">
    <property type="taxonomic scope" value="Bacteria"/>
</dbReference>
<reference evidence="2" key="1">
    <citation type="submission" date="2012-06" db="EMBL/GenBank/DDBJ databases">
        <title>Complete sequence of chromosome of Desulfomonile tiedjei DSM 6799.</title>
        <authorList>
            <person name="Lucas S."/>
            <person name="Copeland A."/>
            <person name="Lapidus A."/>
            <person name="Glavina del Rio T."/>
            <person name="Dalin E."/>
            <person name="Tice H."/>
            <person name="Bruce D."/>
            <person name="Goodwin L."/>
            <person name="Pitluck S."/>
            <person name="Peters L."/>
            <person name="Ovchinnikova G."/>
            <person name="Zeytun A."/>
            <person name="Lu M."/>
            <person name="Kyrpides N."/>
            <person name="Mavromatis K."/>
            <person name="Ivanova N."/>
            <person name="Brettin T."/>
            <person name="Detter J.C."/>
            <person name="Han C."/>
            <person name="Larimer F."/>
            <person name="Land M."/>
            <person name="Hauser L."/>
            <person name="Markowitz V."/>
            <person name="Cheng J.-F."/>
            <person name="Hugenholtz P."/>
            <person name="Woyke T."/>
            <person name="Wu D."/>
            <person name="Spring S."/>
            <person name="Schroeder M."/>
            <person name="Brambilla E."/>
            <person name="Klenk H.-P."/>
            <person name="Eisen J.A."/>
        </authorList>
    </citation>
    <scope>NUCLEOTIDE SEQUENCE [LARGE SCALE GENOMIC DNA]</scope>
    <source>
        <strain evidence="2">ATCC 49306 / DSM 6799 / DCB-1</strain>
    </source>
</reference>
<proteinExistence type="predicted"/>
<name>I4C5D5_DESTA</name>
<dbReference type="EMBL" id="CP003360">
    <property type="protein sequence ID" value="AFM24776.1"/>
    <property type="molecule type" value="Genomic_DNA"/>
</dbReference>
<dbReference type="HOGENOM" id="CLU_209637_0_0_7"/>
<sequence length="60" mass="6423">MSKGKIQELVETMDPHEAATELADAAKGLFSLLGEEALRDFLTKLIGDGGQDKITGLVHL</sequence>
<gene>
    <name evidence="1" type="ordered locus">Desti_2075</name>
</gene>
<dbReference type="Proteomes" id="UP000006055">
    <property type="component" value="Chromosome"/>
</dbReference>
<dbReference type="KEGG" id="dti:Desti_2075"/>
<accession>I4C5D5</accession>
<evidence type="ECO:0000313" key="1">
    <source>
        <dbReference type="EMBL" id="AFM24776.1"/>
    </source>
</evidence>
<dbReference type="STRING" id="706587.Desti_2075"/>
<organism evidence="1 2">
    <name type="scientific">Desulfomonile tiedjei (strain ATCC 49306 / DSM 6799 / DCB-1)</name>
    <dbReference type="NCBI Taxonomy" id="706587"/>
    <lineage>
        <taxon>Bacteria</taxon>
        <taxon>Pseudomonadati</taxon>
        <taxon>Thermodesulfobacteriota</taxon>
        <taxon>Desulfomonilia</taxon>
        <taxon>Desulfomonilales</taxon>
        <taxon>Desulfomonilaceae</taxon>
        <taxon>Desulfomonile</taxon>
    </lineage>
</organism>
<evidence type="ECO:0000313" key="2">
    <source>
        <dbReference type="Proteomes" id="UP000006055"/>
    </source>
</evidence>
<protein>
    <submittedName>
        <fullName evidence="1">Uncharacterized protein</fullName>
    </submittedName>
</protein>
<keyword evidence="2" id="KW-1185">Reference proteome</keyword>
<dbReference type="AlphaFoldDB" id="I4C5D5"/>